<evidence type="ECO:0000259" key="1">
    <source>
        <dbReference type="Pfam" id="PF11738"/>
    </source>
</evidence>
<dbReference type="AlphaFoldDB" id="A0A1T4XVD3"/>
<dbReference type="InterPro" id="IPR021729">
    <property type="entry name" value="DUF3298"/>
</dbReference>
<protein>
    <recommendedName>
        <fullName evidence="5">Deacetylase PdaC domain-containing protein</fullName>
    </recommendedName>
</protein>
<evidence type="ECO:0008006" key="5">
    <source>
        <dbReference type="Google" id="ProtNLM"/>
    </source>
</evidence>
<dbReference type="Proteomes" id="UP000190105">
    <property type="component" value="Unassembled WGS sequence"/>
</dbReference>
<evidence type="ECO:0000313" key="3">
    <source>
        <dbReference type="EMBL" id="SKA93011.1"/>
    </source>
</evidence>
<evidence type="ECO:0000259" key="2">
    <source>
        <dbReference type="Pfam" id="PF13739"/>
    </source>
</evidence>
<dbReference type="Gene3D" id="3.90.640.20">
    <property type="entry name" value="Heat-shock cognate protein, ATPase"/>
    <property type="match status" value="1"/>
</dbReference>
<reference evidence="4" key="1">
    <citation type="submission" date="2017-02" db="EMBL/GenBank/DDBJ databases">
        <authorList>
            <person name="Varghese N."/>
            <person name="Submissions S."/>
        </authorList>
    </citation>
    <scope>NUCLEOTIDE SEQUENCE [LARGE SCALE GENOMIC DNA]</scope>
    <source>
        <strain evidence="4">USBA 833</strain>
    </source>
</reference>
<evidence type="ECO:0000313" key="4">
    <source>
        <dbReference type="Proteomes" id="UP000190105"/>
    </source>
</evidence>
<dbReference type="InterPro" id="IPR025303">
    <property type="entry name" value="PdaC"/>
</dbReference>
<keyword evidence="4" id="KW-1185">Reference proteome</keyword>
<dbReference type="EMBL" id="FUYH01000013">
    <property type="protein sequence ID" value="SKA93011.1"/>
    <property type="molecule type" value="Genomic_DNA"/>
</dbReference>
<accession>A0A1T4XVD3</accession>
<sequence>MKKYIKNFLILTILLSFLFTIGCSFQSSKALKPVKISDKSIKYSNEKMEVDLKIPVISELKDKNIEKKLNDKIEKYILSFKEEIEKMAEEDYKAHKETPEIPYNLHSAISQYTVKYNKNGILSIPTILYSYTGGAHGMTYKVSYNFNLNDGSEILLKDLFKENIDYKSLIINEIKKQMKENKDMMYFDDAFNTVSKLEDNHPFYIEDDGIVVYYGLYEIAPYAAGIQEFKIPFTTLKDKIKFDF</sequence>
<organism evidence="3 4">
    <name type="scientific">Caloramator quimbayensis</name>
    <dbReference type="NCBI Taxonomy" id="1147123"/>
    <lineage>
        <taxon>Bacteria</taxon>
        <taxon>Bacillati</taxon>
        <taxon>Bacillota</taxon>
        <taxon>Clostridia</taxon>
        <taxon>Eubacteriales</taxon>
        <taxon>Clostridiaceae</taxon>
        <taxon>Caloramator</taxon>
    </lineage>
</organism>
<dbReference type="PROSITE" id="PS51257">
    <property type="entry name" value="PROKAR_LIPOPROTEIN"/>
    <property type="match status" value="1"/>
</dbReference>
<feature type="domain" description="Deacetylase PdaC" evidence="2">
    <location>
        <begin position="41"/>
        <end position="139"/>
    </location>
</feature>
<dbReference type="Gene3D" id="3.30.565.40">
    <property type="entry name" value="Fervidobacterium nodosum Rt17-B1 like"/>
    <property type="match status" value="1"/>
</dbReference>
<feature type="domain" description="DUF3298" evidence="1">
    <location>
        <begin position="157"/>
        <end position="233"/>
    </location>
</feature>
<dbReference type="Pfam" id="PF11738">
    <property type="entry name" value="DUF3298"/>
    <property type="match status" value="1"/>
</dbReference>
<dbReference type="STRING" id="1147123.SAMN05443428_11335"/>
<dbReference type="OrthoDB" id="5637at2"/>
<dbReference type="Pfam" id="PF13739">
    <property type="entry name" value="PdaC"/>
    <property type="match status" value="1"/>
</dbReference>
<gene>
    <name evidence="3" type="ORF">SAMN05443428_11335</name>
</gene>
<dbReference type="InterPro" id="IPR037126">
    <property type="entry name" value="PdaC/RsiV-like_sf"/>
</dbReference>
<dbReference type="RefSeq" id="WP_078696888.1">
    <property type="nucleotide sequence ID" value="NZ_FUYH01000013.1"/>
</dbReference>
<proteinExistence type="predicted"/>
<name>A0A1T4XVD3_9CLOT</name>